<dbReference type="GO" id="GO:0004714">
    <property type="term" value="F:transmembrane receptor protein tyrosine kinase activity"/>
    <property type="evidence" value="ECO:0007669"/>
    <property type="project" value="InterPro"/>
</dbReference>
<feature type="binding site" evidence="12">
    <location>
        <position position="551"/>
    </location>
    <ligand>
        <name>ATP</name>
        <dbReference type="ChEBI" id="CHEBI:30616"/>
    </ligand>
</feature>
<evidence type="ECO:0000256" key="13">
    <source>
        <dbReference type="SAM" id="Phobius"/>
    </source>
</evidence>
<keyword evidence="10 13" id="KW-0472">Membrane</keyword>
<gene>
    <name evidence="15" type="ORF">RJ641_011401</name>
</gene>
<dbReference type="GO" id="GO:0004674">
    <property type="term" value="F:protein serine/threonine kinase activity"/>
    <property type="evidence" value="ECO:0007669"/>
    <property type="project" value="UniProtKB-KW"/>
</dbReference>
<dbReference type="PROSITE" id="PS50011">
    <property type="entry name" value="PROTEIN_KINASE_DOM"/>
    <property type="match status" value="1"/>
</dbReference>
<dbReference type="FunFam" id="2.60.120.430:FF:000013">
    <property type="entry name" value="Putative receptor-like protein kinase"/>
    <property type="match status" value="1"/>
</dbReference>
<evidence type="ECO:0000256" key="5">
    <source>
        <dbReference type="ARBA" id="ARBA00022729"/>
    </source>
</evidence>
<dbReference type="InterPro" id="IPR021720">
    <property type="entry name" value="Malectin_dom"/>
</dbReference>
<dbReference type="Gene3D" id="2.60.120.430">
    <property type="entry name" value="Galactose-binding lectin"/>
    <property type="match status" value="2"/>
</dbReference>
<comment type="subcellular location">
    <subcellularLocation>
        <location evidence="1">Membrane</location>
        <topology evidence="1">Single-pass type I membrane protein</topology>
    </subcellularLocation>
</comment>
<organism evidence="15 16">
    <name type="scientific">Dillenia turbinata</name>
    <dbReference type="NCBI Taxonomy" id="194707"/>
    <lineage>
        <taxon>Eukaryota</taxon>
        <taxon>Viridiplantae</taxon>
        <taxon>Streptophyta</taxon>
        <taxon>Embryophyta</taxon>
        <taxon>Tracheophyta</taxon>
        <taxon>Spermatophyta</taxon>
        <taxon>Magnoliopsida</taxon>
        <taxon>eudicotyledons</taxon>
        <taxon>Gunneridae</taxon>
        <taxon>Pentapetalae</taxon>
        <taxon>Dilleniales</taxon>
        <taxon>Dilleniaceae</taxon>
        <taxon>Dillenia</taxon>
    </lineage>
</organism>
<protein>
    <submittedName>
        <fullName evidence="15">Serine-threonine/tyrosine-protein kinase, catalytic domain</fullName>
    </submittedName>
</protein>
<dbReference type="PROSITE" id="PS00108">
    <property type="entry name" value="PROTEIN_KINASE_ST"/>
    <property type="match status" value="1"/>
</dbReference>
<keyword evidence="9 13" id="KW-1133">Transmembrane helix</keyword>
<dbReference type="InterPro" id="IPR000719">
    <property type="entry name" value="Prot_kinase_dom"/>
</dbReference>
<evidence type="ECO:0000256" key="10">
    <source>
        <dbReference type="ARBA" id="ARBA00023136"/>
    </source>
</evidence>
<keyword evidence="7 15" id="KW-0418">Kinase</keyword>
<keyword evidence="3" id="KW-0808">Transferase</keyword>
<dbReference type="InterPro" id="IPR011009">
    <property type="entry name" value="Kinase-like_dom_sf"/>
</dbReference>
<dbReference type="PROSITE" id="PS00107">
    <property type="entry name" value="PROTEIN_KINASE_ATP"/>
    <property type="match status" value="1"/>
</dbReference>
<dbReference type="InterPro" id="IPR001245">
    <property type="entry name" value="Ser-Thr/Tyr_kinase_cat_dom"/>
</dbReference>
<keyword evidence="11" id="KW-0325">Glycoprotein</keyword>
<evidence type="ECO:0000256" key="9">
    <source>
        <dbReference type="ARBA" id="ARBA00022989"/>
    </source>
</evidence>
<dbReference type="Pfam" id="PF07714">
    <property type="entry name" value="PK_Tyr_Ser-Thr"/>
    <property type="match status" value="1"/>
</dbReference>
<evidence type="ECO:0000313" key="16">
    <source>
        <dbReference type="Proteomes" id="UP001370490"/>
    </source>
</evidence>
<evidence type="ECO:0000256" key="11">
    <source>
        <dbReference type="ARBA" id="ARBA00023180"/>
    </source>
</evidence>
<keyword evidence="2" id="KW-0723">Serine/threonine-protein kinase</keyword>
<dbReference type="PANTHER" id="PTHR27003:SF59">
    <property type="entry name" value="PROTEIN KINASE DOMAIN-CONTAINING PROTEIN"/>
    <property type="match status" value="1"/>
</dbReference>
<dbReference type="EMBL" id="JBAMMX010000018">
    <property type="protein sequence ID" value="KAK6923097.1"/>
    <property type="molecule type" value="Genomic_DNA"/>
</dbReference>
<evidence type="ECO:0000256" key="7">
    <source>
        <dbReference type="ARBA" id="ARBA00022777"/>
    </source>
</evidence>
<evidence type="ECO:0000256" key="4">
    <source>
        <dbReference type="ARBA" id="ARBA00022692"/>
    </source>
</evidence>
<evidence type="ECO:0000256" key="1">
    <source>
        <dbReference type="ARBA" id="ARBA00004479"/>
    </source>
</evidence>
<dbReference type="GO" id="GO:0005886">
    <property type="term" value="C:plasma membrane"/>
    <property type="evidence" value="ECO:0007669"/>
    <property type="project" value="TreeGrafter"/>
</dbReference>
<accession>A0AAN8V9J0</accession>
<feature type="transmembrane region" description="Helical" evidence="13">
    <location>
        <begin position="445"/>
        <end position="468"/>
    </location>
</feature>
<dbReference type="SMART" id="SM00220">
    <property type="entry name" value="S_TKc"/>
    <property type="match status" value="1"/>
</dbReference>
<dbReference type="Pfam" id="PF11721">
    <property type="entry name" value="Malectin"/>
    <property type="match status" value="1"/>
</dbReference>
<evidence type="ECO:0000256" key="2">
    <source>
        <dbReference type="ARBA" id="ARBA00022527"/>
    </source>
</evidence>
<dbReference type="Proteomes" id="UP001370490">
    <property type="component" value="Unassembled WGS sequence"/>
</dbReference>
<dbReference type="Gene3D" id="1.10.510.10">
    <property type="entry name" value="Transferase(Phosphotransferase) domain 1"/>
    <property type="match status" value="1"/>
</dbReference>
<dbReference type="GO" id="GO:0009506">
    <property type="term" value="C:plasmodesma"/>
    <property type="evidence" value="ECO:0007669"/>
    <property type="project" value="TreeGrafter"/>
</dbReference>
<dbReference type="InterPro" id="IPR017441">
    <property type="entry name" value="Protein_kinase_ATP_BS"/>
</dbReference>
<dbReference type="SUPFAM" id="SSF56112">
    <property type="entry name" value="Protein kinase-like (PK-like)"/>
    <property type="match status" value="1"/>
</dbReference>
<evidence type="ECO:0000256" key="3">
    <source>
        <dbReference type="ARBA" id="ARBA00022679"/>
    </source>
</evidence>
<dbReference type="InterPro" id="IPR045272">
    <property type="entry name" value="ANXUR1/2-like"/>
</dbReference>
<evidence type="ECO:0000259" key="14">
    <source>
        <dbReference type="PROSITE" id="PS50011"/>
    </source>
</evidence>
<keyword evidence="5" id="KW-0732">Signal</keyword>
<keyword evidence="16" id="KW-1185">Reference proteome</keyword>
<sequence>MVNLVVSHFVAHSIPFLTFGKEENFILLLSSSSHLSWQPNDKPSKPNSRNPMAKFHFLCFSLLQLFSLLSADYSPPNKFFINSGSSSNVTLNNRNFIGDIKSYSFFSKTRSNTVSNTNNSSELYQTARFYNSPFAYKFQIDQNGTYFLRLHFYPFSSSTNLFSALFNVSTSKSLLLSSFNGSTSANLPIIKDFLLKINVGEFQIQFTPSGNSSLAFVNAIEVFVAPDDFVQDEVPSVSSSGANKTFQGLQSHVLQTVYKINVGGETVTPDNDTLWRTWIPDDDFLYNRNTARSYDFDNPPNYQYGNSSKYIAPALVYESVHEMNIDSSRQTNNFNITWIFNVSKSSKHYVRFHFCDVVSPSLNVLQFNLFIYSGFSQKIDPYAMVPSLAAPFYYDFVVVSDGSGFMNISVGPRSDSMNKSAFLNGVEIWELGSTIVDSGSRKSRLIVIICSVVGGSFVILIIAVVALLRVKRKAEPVGTLEWPLVSLYRGSSQSYRSASMSNIPNINLGLKIPFANILAATNNFNPKLLIGEGGFGKVYKGKYQNMDVAVKRSEPGFNQGLTEFQAEIMVLSKIRHRHLVSLIGYCDDRYEMILVYEFMEKGTLRHHLYPPKGKAEAFLTRIQLSWEQRLEICIGAAKGLHYLHTQAEGVIIHRDVKSTNILLDKNCEAKVADFGLSKANAPDESQAVTDNIKGSIGYFDPQYFRTLQLTEKSDVYSFGVVLLEVLSARPAIDDTLPTSLAEWGISHQKQGQIGEIVDPLLAGKIASSSLRKFGETVEKCLRETGADRPSMDVVRWDLEYALKLQQTSTRKEAHEDSTIDFSLNLPLPVIQRLPSQSIAGMEDKSLSRIEDFSEINSSAVFSQLRMGGDR</sequence>
<evidence type="ECO:0000256" key="6">
    <source>
        <dbReference type="ARBA" id="ARBA00022741"/>
    </source>
</evidence>
<dbReference type="FunFam" id="3.30.200.20:FF:000039">
    <property type="entry name" value="receptor-like protein kinase FERONIA"/>
    <property type="match status" value="1"/>
</dbReference>
<dbReference type="FunFam" id="1.10.510.10:FF:000252">
    <property type="entry name" value="Receptor-like protein kinase FERONIA"/>
    <property type="match status" value="1"/>
</dbReference>
<keyword evidence="6 12" id="KW-0547">Nucleotide-binding</keyword>
<dbReference type="AlphaFoldDB" id="A0AAN8V9J0"/>
<feature type="domain" description="Protein kinase" evidence="14">
    <location>
        <begin position="524"/>
        <end position="803"/>
    </location>
</feature>
<name>A0AAN8V9J0_9MAGN</name>
<proteinExistence type="predicted"/>
<dbReference type="PANTHER" id="PTHR27003">
    <property type="entry name" value="OS07G0166700 PROTEIN"/>
    <property type="match status" value="1"/>
</dbReference>
<reference evidence="15 16" key="1">
    <citation type="submission" date="2023-12" db="EMBL/GenBank/DDBJ databases">
        <title>A high-quality genome assembly for Dillenia turbinata (Dilleniales).</title>
        <authorList>
            <person name="Chanderbali A."/>
        </authorList>
    </citation>
    <scope>NUCLEOTIDE SEQUENCE [LARGE SCALE GENOMIC DNA]</scope>
    <source>
        <strain evidence="15">LSX21</strain>
        <tissue evidence="15">Leaf</tissue>
    </source>
</reference>
<evidence type="ECO:0000313" key="15">
    <source>
        <dbReference type="EMBL" id="KAK6923097.1"/>
    </source>
</evidence>
<dbReference type="Gene3D" id="3.30.200.20">
    <property type="entry name" value="Phosphorylase Kinase, domain 1"/>
    <property type="match status" value="1"/>
</dbReference>
<keyword evidence="4 13" id="KW-0812">Transmembrane</keyword>
<dbReference type="InterPro" id="IPR008271">
    <property type="entry name" value="Ser/Thr_kinase_AS"/>
</dbReference>
<keyword evidence="8 12" id="KW-0067">ATP-binding</keyword>
<evidence type="ECO:0000256" key="8">
    <source>
        <dbReference type="ARBA" id="ARBA00022840"/>
    </source>
</evidence>
<evidence type="ECO:0000256" key="12">
    <source>
        <dbReference type="PROSITE-ProRule" id="PRU10141"/>
    </source>
</evidence>
<dbReference type="CDD" id="cd12087">
    <property type="entry name" value="TM_EGFR-like"/>
    <property type="match status" value="1"/>
</dbReference>
<comment type="caution">
    <text evidence="15">The sequence shown here is derived from an EMBL/GenBank/DDBJ whole genome shotgun (WGS) entry which is preliminary data.</text>
</comment>
<dbReference type="GO" id="GO:0005524">
    <property type="term" value="F:ATP binding"/>
    <property type="evidence" value="ECO:0007669"/>
    <property type="project" value="UniProtKB-UniRule"/>
</dbReference>